<sequence length="217" mass="23866">MQLTRHSTPLDQSLSLFDNFLQTALRPTGSAAAAFSIPNAHSAQTSAVEKVTRETVALMRVNHVGEVCAQALYQGHALGSKNTALQQFFLQAAEEEKVHLEWTENRIGELGGRTSLLTPLWYLGAFGIGLLSTRFGEAHSLGFMAETERQVEAHLQDHLRRIPEADLESRRVVSQMRADEAAHAEQALAHGATAMPPLIKRLMRSSAKVMTTIAHYV</sequence>
<dbReference type="EC" id="1.14.99.60" evidence="9"/>
<keyword evidence="2 9" id="KW-1003">Cell membrane</keyword>
<feature type="binding site" evidence="9">
    <location>
        <position position="96"/>
    </location>
    <ligand>
        <name>Fe cation</name>
        <dbReference type="ChEBI" id="CHEBI:24875"/>
        <label>2</label>
    </ligand>
</feature>
<dbReference type="InterPro" id="IPR047809">
    <property type="entry name" value="COQ7_proteobact"/>
</dbReference>
<dbReference type="Gene3D" id="1.20.1260.10">
    <property type="match status" value="1"/>
</dbReference>
<dbReference type="RefSeq" id="WP_114402635.1">
    <property type="nucleotide sequence ID" value="NZ_QPGB01000002.1"/>
</dbReference>
<evidence type="ECO:0000256" key="4">
    <source>
        <dbReference type="ARBA" id="ARBA00022723"/>
    </source>
</evidence>
<gene>
    <name evidence="9" type="primary">coq7</name>
    <name evidence="10" type="ORF">DU000_07020</name>
</gene>
<comment type="similarity">
    <text evidence="9">Belongs to the COQ7 family.</text>
</comment>
<keyword evidence="3 9" id="KW-0831">Ubiquinone biosynthesis</keyword>
<comment type="subcellular location">
    <subcellularLocation>
        <location evidence="9">Cell membrane</location>
        <topology evidence="9">Peripheral membrane protein</topology>
    </subcellularLocation>
</comment>
<protein>
    <recommendedName>
        <fullName evidence="9">3-demethoxyubiquinol 3-hydroxylase</fullName>
        <shortName evidence="9">DMQ hydroxylase</shortName>
        <ecNumber evidence="9">1.14.99.60</ecNumber>
    </recommendedName>
    <alternativeName>
        <fullName evidence="9">2-nonaprenyl-3-methyl-6-methoxy-1,4-benzoquinol hydroxylase</fullName>
    </alternativeName>
</protein>
<evidence type="ECO:0000256" key="1">
    <source>
        <dbReference type="ARBA" id="ARBA00004749"/>
    </source>
</evidence>
<dbReference type="InterPro" id="IPR012347">
    <property type="entry name" value="Ferritin-like"/>
</dbReference>
<dbReference type="NCBIfam" id="NF033656">
    <property type="entry name" value="DMQ_monoox_COQ7"/>
    <property type="match status" value="1"/>
</dbReference>
<evidence type="ECO:0000256" key="9">
    <source>
        <dbReference type="HAMAP-Rule" id="MF_01658"/>
    </source>
</evidence>
<comment type="cofactor">
    <cofactor evidence="9">
        <name>Fe cation</name>
        <dbReference type="ChEBI" id="CHEBI:24875"/>
    </cofactor>
    <text evidence="9">Binds 2 iron ions per subunit.</text>
</comment>
<name>A0A368L4N7_9BURK</name>
<keyword evidence="8 9" id="KW-0472">Membrane</keyword>
<evidence type="ECO:0000256" key="7">
    <source>
        <dbReference type="ARBA" id="ARBA00023033"/>
    </source>
</evidence>
<comment type="catalytic activity">
    <reaction evidence="9">
        <text>a 5-methoxy-2-methyl-3-(all-trans-polyprenyl)benzene-1,4-diol + AH2 + O2 = a 3-demethylubiquinol + A + H2O</text>
        <dbReference type="Rhea" id="RHEA:50908"/>
        <dbReference type="Rhea" id="RHEA-COMP:10859"/>
        <dbReference type="Rhea" id="RHEA-COMP:10914"/>
        <dbReference type="ChEBI" id="CHEBI:13193"/>
        <dbReference type="ChEBI" id="CHEBI:15377"/>
        <dbReference type="ChEBI" id="CHEBI:15379"/>
        <dbReference type="ChEBI" id="CHEBI:17499"/>
        <dbReference type="ChEBI" id="CHEBI:84167"/>
        <dbReference type="ChEBI" id="CHEBI:84422"/>
        <dbReference type="EC" id="1.14.99.60"/>
    </reaction>
</comment>
<reference evidence="10 11" key="1">
    <citation type="journal article" date="2018" name="Int. J. Syst. Evol. Microbiol.">
        <title>Parvibium lacunae gen. nov., sp. nov., a new member of the family Alcaligenaceae isolated from a freshwater pond.</title>
        <authorList>
            <person name="Chen W.M."/>
            <person name="Xie P.B."/>
            <person name="Hsu M.Y."/>
            <person name="Sheu S.Y."/>
        </authorList>
    </citation>
    <scope>NUCLEOTIDE SEQUENCE [LARGE SCALE GENOMIC DNA]</scope>
    <source>
        <strain evidence="10 11">KMB9</strain>
    </source>
</reference>
<comment type="caution">
    <text evidence="10">The sequence shown here is derived from an EMBL/GenBank/DDBJ whole genome shotgun (WGS) entry which is preliminary data.</text>
</comment>
<keyword evidence="4 9" id="KW-0479">Metal-binding</keyword>
<dbReference type="Proteomes" id="UP000252357">
    <property type="component" value="Unassembled WGS sequence"/>
</dbReference>
<feature type="binding site" evidence="9">
    <location>
        <position position="183"/>
    </location>
    <ligand>
        <name>Fe cation</name>
        <dbReference type="ChEBI" id="CHEBI:24875"/>
        <label>2</label>
    </ligand>
</feature>
<dbReference type="OrthoDB" id="5192789at2"/>
<dbReference type="GO" id="GO:0005886">
    <property type="term" value="C:plasma membrane"/>
    <property type="evidence" value="ECO:0007669"/>
    <property type="project" value="UniProtKB-SubCell"/>
</dbReference>
<evidence type="ECO:0000256" key="5">
    <source>
        <dbReference type="ARBA" id="ARBA00023002"/>
    </source>
</evidence>
<feature type="binding site" evidence="9">
    <location>
        <position position="96"/>
    </location>
    <ligand>
        <name>Fe cation</name>
        <dbReference type="ChEBI" id="CHEBI:24875"/>
        <label>1</label>
    </ligand>
</feature>
<keyword evidence="7 9" id="KW-0503">Monooxygenase</keyword>
<dbReference type="AlphaFoldDB" id="A0A368L4N7"/>
<evidence type="ECO:0000256" key="2">
    <source>
        <dbReference type="ARBA" id="ARBA00022475"/>
    </source>
</evidence>
<feature type="binding site" evidence="9">
    <location>
        <position position="148"/>
    </location>
    <ligand>
        <name>Fe cation</name>
        <dbReference type="ChEBI" id="CHEBI:24875"/>
        <label>2</label>
    </ligand>
</feature>
<dbReference type="InterPro" id="IPR011566">
    <property type="entry name" value="Ubq_synth_Coq7"/>
</dbReference>
<dbReference type="GO" id="GO:0006744">
    <property type="term" value="P:ubiquinone biosynthetic process"/>
    <property type="evidence" value="ECO:0007669"/>
    <property type="project" value="UniProtKB-UniRule"/>
</dbReference>
<keyword evidence="6 9" id="KW-0408">Iron</keyword>
<proteinExistence type="inferred from homology"/>
<keyword evidence="10" id="KW-0830">Ubiquinone</keyword>
<dbReference type="GO" id="GO:0046872">
    <property type="term" value="F:metal ion binding"/>
    <property type="evidence" value="ECO:0007669"/>
    <property type="project" value="UniProtKB-KW"/>
</dbReference>
<keyword evidence="5 9" id="KW-0560">Oxidoreductase</keyword>
<dbReference type="GO" id="GO:0008682">
    <property type="term" value="F:3-demethoxyubiquinol 3-hydroxylase activity"/>
    <property type="evidence" value="ECO:0007669"/>
    <property type="project" value="UniProtKB-EC"/>
</dbReference>
<dbReference type="PANTHER" id="PTHR11237">
    <property type="entry name" value="COENZYME Q10 BIOSYNTHESIS PROTEIN 7"/>
    <property type="match status" value="1"/>
</dbReference>
<evidence type="ECO:0000256" key="8">
    <source>
        <dbReference type="ARBA" id="ARBA00023136"/>
    </source>
</evidence>
<feature type="binding site" evidence="9">
    <location>
        <position position="180"/>
    </location>
    <ligand>
        <name>Fe cation</name>
        <dbReference type="ChEBI" id="CHEBI:24875"/>
        <label>1</label>
    </ligand>
</feature>
<dbReference type="Pfam" id="PF03232">
    <property type="entry name" value="COQ7"/>
    <property type="match status" value="1"/>
</dbReference>
<organism evidence="10 11">
    <name type="scientific">Parvibium lacunae</name>
    <dbReference type="NCBI Taxonomy" id="1888893"/>
    <lineage>
        <taxon>Bacteria</taxon>
        <taxon>Pseudomonadati</taxon>
        <taxon>Pseudomonadota</taxon>
        <taxon>Betaproteobacteria</taxon>
        <taxon>Burkholderiales</taxon>
        <taxon>Alcaligenaceae</taxon>
        <taxon>Parvibium</taxon>
    </lineage>
</organism>
<evidence type="ECO:0000256" key="6">
    <source>
        <dbReference type="ARBA" id="ARBA00023004"/>
    </source>
</evidence>
<dbReference type="InterPro" id="IPR009078">
    <property type="entry name" value="Ferritin-like_SF"/>
</dbReference>
<evidence type="ECO:0000313" key="10">
    <source>
        <dbReference type="EMBL" id="RCS58551.1"/>
    </source>
</evidence>
<comment type="pathway">
    <text evidence="1 9">Cofactor biosynthesis; ubiquinone biosynthesis.</text>
</comment>
<dbReference type="SUPFAM" id="SSF47240">
    <property type="entry name" value="Ferritin-like"/>
    <property type="match status" value="1"/>
</dbReference>
<comment type="function">
    <text evidence="9">Catalyzes the hydroxylation of 2-nonaprenyl-3-methyl-6-methoxy-1,4-benzoquinol during ubiquinone biosynthesis.</text>
</comment>
<dbReference type="PANTHER" id="PTHR11237:SF4">
    <property type="entry name" value="5-DEMETHOXYUBIQUINONE HYDROXYLASE, MITOCHONDRIAL"/>
    <property type="match status" value="1"/>
</dbReference>
<feature type="binding site" evidence="9">
    <location>
        <position position="66"/>
    </location>
    <ligand>
        <name>Fe cation</name>
        <dbReference type="ChEBI" id="CHEBI:24875"/>
        <label>1</label>
    </ligand>
</feature>
<dbReference type="UniPathway" id="UPA00232"/>
<accession>A0A368L4N7</accession>
<evidence type="ECO:0000256" key="3">
    <source>
        <dbReference type="ARBA" id="ARBA00022688"/>
    </source>
</evidence>
<keyword evidence="11" id="KW-1185">Reference proteome</keyword>
<dbReference type="CDD" id="cd01042">
    <property type="entry name" value="DMQH"/>
    <property type="match status" value="1"/>
</dbReference>
<dbReference type="EMBL" id="QPGB01000002">
    <property type="protein sequence ID" value="RCS58551.1"/>
    <property type="molecule type" value="Genomic_DNA"/>
</dbReference>
<dbReference type="HAMAP" id="MF_01658">
    <property type="entry name" value="COQ7"/>
    <property type="match status" value="1"/>
</dbReference>
<feature type="binding site" evidence="9">
    <location>
        <position position="99"/>
    </location>
    <ligand>
        <name>Fe cation</name>
        <dbReference type="ChEBI" id="CHEBI:24875"/>
        <label>1</label>
    </ligand>
</feature>
<evidence type="ECO:0000313" key="11">
    <source>
        <dbReference type="Proteomes" id="UP000252357"/>
    </source>
</evidence>
<feature type="binding site" evidence="9">
    <location>
        <position position="180"/>
    </location>
    <ligand>
        <name>Fe cation</name>
        <dbReference type="ChEBI" id="CHEBI:24875"/>
        <label>2</label>
    </ligand>
</feature>